<reference evidence="11" key="1">
    <citation type="submission" date="2022-11" db="EMBL/GenBank/DDBJ databases">
        <title>Parathalassolutuus dongxingensis gen. nov., sp. nov., a novel member of family Oceanospirillaceae isolated from a coastal shrimp pond in Guangxi, China.</title>
        <authorList>
            <person name="Chen H."/>
        </authorList>
    </citation>
    <scope>NUCLEOTIDE SEQUENCE</scope>
    <source>
        <strain evidence="11">G-43</strain>
    </source>
</reference>
<keyword evidence="4 9" id="KW-0997">Cell inner membrane</keyword>
<evidence type="ECO:0000256" key="7">
    <source>
        <dbReference type="ARBA" id="ARBA00023136"/>
    </source>
</evidence>
<feature type="transmembrane region" description="Helical" evidence="9">
    <location>
        <begin position="20"/>
        <end position="41"/>
    </location>
</feature>
<evidence type="ECO:0000313" key="11">
    <source>
        <dbReference type="EMBL" id="MCY0967456.1"/>
    </source>
</evidence>
<dbReference type="PANTHER" id="PTHR35011">
    <property type="entry name" value="2,3-DIKETO-L-GULONATE TRAP TRANSPORTER SMALL PERMEASE PROTEIN YIAM"/>
    <property type="match status" value="1"/>
</dbReference>
<dbReference type="GO" id="GO:0005886">
    <property type="term" value="C:plasma membrane"/>
    <property type="evidence" value="ECO:0007669"/>
    <property type="project" value="UniProtKB-SubCell"/>
</dbReference>
<comment type="similarity">
    <text evidence="8 9">Belongs to the TRAP transporter small permease family.</text>
</comment>
<name>A0A9X3ENM7_9GAMM</name>
<dbReference type="AlphaFoldDB" id="A0A9X3ENM7"/>
<dbReference type="InterPro" id="IPR055348">
    <property type="entry name" value="DctQ"/>
</dbReference>
<evidence type="ECO:0000259" key="10">
    <source>
        <dbReference type="Pfam" id="PF04290"/>
    </source>
</evidence>
<protein>
    <recommendedName>
        <fullName evidence="9">TRAP transporter small permease protein</fullName>
    </recommendedName>
</protein>
<gene>
    <name evidence="11" type="ORF">OUO13_19925</name>
</gene>
<evidence type="ECO:0000256" key="9">
    <source>
        <dbReference type="RuleBase" id="RU369079"/>
    </source>
</evidence>
<feature type="domain" description="Tripartite ATP-independent periplasmic transporters DctQ component" evidence="10">
    <location>
        <begin position="27"/>
        <end position="154"/>
    </location>
</feature>
<evidence type="ECO:0000256" key="8">
    <source>
        <dbReference type="ARBA" id="ARBA00038436"/>
    </source>
</evidence>
<keyword evidence="2 9" id="KW-0813">Transport</keyword>
<evidence type="ECO:0000256" key="5">
    <source>
        <dbReference type="ARBA" id="ARBA00022692"/>
    </source>
</evidence>
<accession>A0A9X3ENM7</accession>
<evidence type="ECO:0000313" key="12">
    <source>
        <dbReference type="Proteomes" id="UP001150830"/>
    </source>
</evidence>
<keyword evidence="7 9" id="KW-0472">Membrane</keyword>
<keyword evidence="5 9" id="KW-0812">Transmembrane</keyword>
<dbReference type="PANTHER" id="PTHR35011:SF2">
    <property type="entry name" value="2,3-DIKETO-L-GULONATE TRAP TRANSPORTER SMALL PERMEASE PROTEIN YIAM"/>
    <property type="match status" value="1"/>
</dbReference>
<feature type="transmembrane region" description="Helical" evidence="9">
    <location>
        <begin position="53"/>
        <end position="70"/>
    </location>
</feature>
<feature type="transmembrane region" description="Helical" evidence="9">
    <location>
        <begin position="132"/>
        <end position="151"/>
    </location>
</feature>
<keyword evidence="12" id="KW-1185">Reference proteome</keyword>
<evidence type="ECO:0000256" key="1">
    <source>
        <dbReference type="ARBA" id="ARBA00004429"/>
    </source>
</evidence>
<comment type="function">
    <text evidence="9">Part of the tripartite ATP-independent periplasmic (TRAP) transport system.</text>
</comment>
<dbReference type="EMBL" id="JAPNOA010000059">
    <property type="protein sequence ID" value="MCY0967456.1"/>
    <property type="molecule type" value="Genomic_DNA"/>
</dbReference>
<comment type="caution">
    <text evidence="11">The sequence shown here is derived from an EMBL/GenBank/DDBJ whole genome shotgun (WGS) entry which is preliminary data.</text>
</comment>
<dbReference type="InterPro" id="IPR007387">
    <property type="entry name" value="TRAP_DctQ"/>
</dbReference>
<keyword evidence="6 9" id="KW-1133">Transmembrane helix</keyword>
<sequence>MLTQLDSFDSVVGRSERWLMIALTAALTLILCVQVILRYFFNSPLFWAEEVSVQILIIISFLGASYLIHAGKAVRVDFLLNILPAPAAGVLMRVLDLVGLVVLVLLCYYATEWIQRPEIRGDISPTTGIPRWYNYSVLVFSFYCMAFHQLVKLLVPAKAASPVGLLAGSNNQNSGEAR</sequence>
<evidence type="ECO:0000256" key="3">
    <source>
        <dbReference type="ARBA" id="ARBA00022475"/>
    </source>
</evidence>
<comment type="subcellular location">
    <subcellularLocation>
        <location evidence="1 9">Cell inner membrane</location>
        <topology evidence="1 9">Multi-pass membrane protein</topology>
    </subcellularLocation>
</comment>
<dbReference type="RefSeq" id="WP_283175653.1">
    <property type="nucleotide sequence ID" value="NZ_JAPNOA010000059.1"/>
</dbReference>
<evidence type="ECO:0000256" key="6">
    <source>
        <dbReference type="ARBA" id="ARBA00022989"/>
    </source>
</evidence>
<comment type="subunit">
    <text evidence="9">The complex comprises the extracytoplasmic solute receptor protein and the two transmembrane proteins.</text>
</comment>
<keyword evidence="3" id="KW-1003">Cell membrane</keyword>
<evidence type="ECO:0000256" key="4">
    <source>
        <dbReference type="ARBA" id="ARBA00022519"/>
    </source>
</evidence>
<dbReference type="GO" id="GO:0015740">
    <property type="term" value="P:C4-dicarboxylate transport"/>
    <property type="evidence" value="ECO:0007669"/>
    <property type="project" value="TreeGrafter"/>
</dbReference>
<dbReference type="Proteomes" id="UP001150830">
    <property type="component" value="Unassembled WGS sequence"/>
</dbReference>
<feature type="transmembrane region" description="Helical" evidence="9">
    <location>
        <begin position="90"/>
        <end position="111"/>
    </location>
</feature>
<organism evidence="11 12">
    <name type="scientific">Parathalassolituus penaei</name>
    <dbReference type="NCBI Taxonomy" id="2997323"/>
    <lineage>
        <taxon>Bacteria</taxon>
        <taxon>Pseudomonadati</taxon>
        <taxon>Pseudomonadota</taxon>
        <taxon>Gammaproteobacteria</taxon>
        <taxon>Oceanospirillales</taxon>
        <taxon>Oceanospirillaceae</taxon>
        <taxon>Parathalassolituus</taxon>
    </lineage>
</organism>
<evidence type="ECO:0000256" key="2">
    <source>
        <dbReference type="ARBA" id="ARBA00022448"/>
    </source>
</evidence>
<proteinExistence type="inferred from homology"/>
<dbReference type="Pfam" id="PF04290">
    <property type="entry name" value="DctQ"/>
    <property type="match status" value="1"/>
</dbReference>
<dbReference type="GO" id="GO:0022857">
    <property type="term" value="F:transmembrane transporter activity"/>
    <property type="evidence" value="ECO:0007669"/>
    <property type="project" value="UniProtKB-UniRule"/>
</dbReference>